<gene>
    <name evidence="1" type="ORF">NCTC8009_00761</name>
</gene>
<sequence length="62" mass="7115">MLSLNGITFEASRFSKLPDSLAKLPQNKNGVNLLNQMNKNEDDIVTLDELKNKYPELYNQVF</sequence>
<protein>
    <submittedName>
        <fullName evidence="1">Uncharacterized protein</fullName>
    </submittedName>
</protein>
<dbReference type="AlphaFoldDB" id="A0A2X1LVW6"/>
<proteinExistence type="predicted"/>
<reference evidence="1 2" key="1">
    <citation type="submission" date="2018-06" db="EMBL/GenBank/DDBJ databases">
        <authorList>
            <consortium name="Pathogen Informatics"/>
            <person name="Doyle S."/>
        </authorList>
    </citation>
    <scope>NUCLEOTIDE SEQUENCE [LARGE SCALE GENOMIC DNA]</scope>
    <source>
        <strain evidence="1 2">NCTC8009</strain>
    </source>
</reference>
<dbReference type="EMBL" id="UARW01000008">
    <property type="protein sequence ID" value="SPW74348.1"/>
    <property type="molecule type" value="Genomic_DNA"/>
</dbReference>
<name>A0A2X1LVW6_ECOLX</name>
<dbReference type="Proteomes" id="UP000250991">
    <property type="component" value="Unassembled WGS sequence"/>
</dbReference>
<evidence type="ECO:0000313" key="2">
    <source>
        <dbReference type="Proteomes" id="UP000250991"/>
    </source>
</evidence>
<accession>A0A2X1LVW6</accession>
<evidence type="ECO:0000313" key="1">
    <source>
        <dbReference type="EMBL" id="SPW74348.1"/>
    </source>
</evidence>
<organism evidence="1 2">
    <name type="scientific">Escherichia coli</name>
    <dbReference type="NCBI Taxonomy" id="562"/>
    <lineage>
        <taxon>Bacteria</taxon>
        <taxon>Pseudomonadati</taxon>
        <taxon>Pseudomonadota</taxon>
        <taxon>Gammaproteobacteria</taxon>
        <taxon>Enterobacterales</taxon>
        <taxon>Enterobacteriaceae</taxon>
        <taxon>Escherichia</taxon>
    </lineage>
</organism>